<comment type="caution">
    <text evidence="5">The sequence shown here is derived from an EMBL/GenBank/DDBJ whole genome shotgun (WGS) entry which is preliminary data.</text>
</comment>
<dbReference type="InterPro" id="IPR029058">
    <property type="entry name" value="AB_hydrolase_fold"/>
</dbReference>
<feature type="region of interest" description="Disordered" evidence="3">
    <location>
        <begin position="453"/>
        <end position="521"/>
    </location>
</feature>
<feature type="region of interest" description="Disordered" evidence="3">
    <location>
        <begin position="21"/>
        <end position="41"/>
    </location>
</feature>
<dbReference type="Pfam" id="PF06441">
    <property type="entry name" value="EHN"/>
    <property type="match status" value="1"/>
</dbReference>
<dbReference type="InterPro" id="IPR010497">
    <property type="entry name" value="Epoxide_hydro_N"/>
</dbReference>
<reference evidence="5 6" key="1">
    <citation type="submission" date="2023-01" db="EMBL/GenBank/DDBJ databases">
        <title>Analysis of 21 Apiospora genomes using comparative genomics revels a genus with tremendous synthesis potential of carbohydrate active enzymes and secondary metabolites.</title>
        <authorList>
            <person name="Sorensen T."/>
        </authorList>
    </citation>
    <scope>NUCLEOTIDE SEQUENCE [LARGE SCALE GENOMIC DNA]</scope>
    <source>
        <strain evidence="5 6">CBS 33761</strain>
    </source>
</reference>
<feature type="compositionally biased region" description="Basic and acidic residues" evidence="3">
    <location>
        <begin position="453"/>
        <end position="509"/>
    </location>
</feature>
<protein>
    <recommendedName>
        <fullName evidence="4">Epoxide hydrolase N-terminal domain-containing protein</fullName>
    </recommendedName>
</protein>
<dbReference type="PANTHER" id="PTHR21661:SF71">
    <property type="entry name" value="EPOXIDE HYDROLASE N-TERMINAL DOMAIN-CONTAINING PROTEIN"/>
    <property type="match status" value="1"/>
</dbReference>
<dbReference type="PANTHER" id="PTHR21661">
    <property type="entry name" value="EPOXIDE HYDROLASE 1-RELATED"/>
    <property type="match status" value="1"/>
</dbReference>
<evidence type="ECO:0000256" key="1">
    <source>
        <dbReference type="ARBA" id="ARBA00010088"/>
    </source>
</evidence>
<dbReference type="Gene3D" id="3.40.50.1820">
    <property type="entry name" value="alpha/beta hydrolase"/>
    <property type="match status" value="2"/>
</dbReference>
<feature type="domain" description="Epoxide hydrolase N-terminal" evidence="4">
    <location>
        <begin position="41"/>
        <end position="127"/>
    </location>
</feature>
<evidence type="ECO:0000259" key="4">
    <source>
        <dbReference type="Pfam" id="PF06441"/>
    </source>
</evidence>
<organism evidence="5 6">
    <name type="scientific">Apiospora rasikravindrae</name>
    <dbReference type="NCBI Taxonomy" id="990691"/>
    <lineage>
        <taxon>Eukaryota</taxon>
        <taxon>Fungi</taxon>
        <taxon>Dikarya</taxon>
        <taxon>Ascomycota</taxon>
        <taxon>Pezizomycotina</taxon>
        <taxon>Sordariomycetes</taxon>
        <taxon>Xylariomycetidae</taxon>
        <taxon>Amphisphaeriales</taxon>
        <taxon>Apiosporaceae</taxon>
        <taxon>Apiospora</taxon>
    </lineage>
</organism>
<dbReference type="SUPFAM" id="SSF53474">
    <property type="entry name" value="alpha/beta-Hydrolases"/>
    <property type="match status" value="1"/>
</dbReference>
<keyword evidence="6" id="KW-1185">Reference proteome</keyword>
<dbReference type="Proteomes" id="UP001444661">
    <property type="component" value="Unassembled WGS sequence"/>
</dbReference>
<comment type="similarity">
    <text evidence="1">Belongs to the peptidase S33 family.</text>
</comment>
<evidence type="ECO:0000256" key="3">
    <source>
        <dbReference type="SAM" id="MobiDB-lite"/>
    </source>
</evidence>
<dbReference type="EMBL" id="JAQQWK010000013">
    <property type="protein sequence ID" value="KAK8017467.1"/>
    <property type="molecule type" value="Genomic_DNA"/>
</dbReference>
<gene>
    <name evidence="5" type="ORF">PG993_013793</name>
</gene>
<keyword evidence="2" id="KW-0378">Hydrolase</keyword>
<proteinExistence type="inferred from homology"/>
<accession>A0ABR1RRL2</accession>
<name>A0ABR1RRL2_9PEZI</name>
<evidence type="ECO:0000313" key="5">
    <source>
        <dbReference type="EMBL" id="KAK8017467.1"/>
    </source>
</evidence>
<evidence type="ECO:0000313" key="6">
    <source>
        <dbReference type="Proteomes" id="UP001444661"/>
    </source>
</evidence>
<sequence length="521" mass="57693">MYGTFTDTTSIARIMAGDAQPDDAATTAGQNGSAHAPDEEVKPYQLHVSTKYIDLTQQKLEITRLPHEQSKPNSEDWWEPKPLVEPLVDYWLEQYEWRTEEAALNELPQFRTGFTIPNAEALSFAHILKSFTEPEDAATNQPFHLVIPSLPGLGFSDALPNNTAAISTSGEILNSLMNRLDYPHYLVTNAGSASGSPAQIDWKLASYLATNHPDSCESAPKESRISAIAAQFGMNNQLGLLQEPNTLAYALCDSPTGLLVFVLKYLKLLAPTREFTPQEIVNFTQLAWLPGPEAAMRFWAHSARHPESPESPKKTDKKSRPRVAITVFLGDEAEASGFESVQDAEAQIVLPRPPIQESYACPGWAKTQYKVVHAHRASGKPGLLAWERPELIVSGVRSLAKEILKLDSRLKPNPGPVTAPLEGVVAGDDATEAPPLLTALSSDSALLAPIPETEERHHQERQHQEREQAQRETSEDTRVASDNETAKETAKYPDERKRLLEHKSEETLAERPNQGRMYPLH</sequence>
<evidence type="ECO:0000256" key="2">
    <source>
        <dbReference type="ARBA" id="ARBA00022801"/>
    </source>
</evidence>